<dbReference type="PROSITE" id="PS51186">
    <property type="entry name" value="GNAT"/>
    <property type="match status" value="1"/>
</dbReference>
<evidence type="ECO:0000313" key="4">
    <source>
        <dbReference type="EMBL" id="MDR6891911.1"/>
    </source>
</evidence>
<keyword evidence="4" id="KW-0687">Ribonucleoprotein</keyword>
<proteinExistence type="predicted"/>
<evidence type="ECO:0000313" key="5">
    <source>
        <dbReference type="Proteomes" id="UP001247307"/>
    </source>
</evidence>
<keyword evidence="5" id="KW-1185">Reference proteome</keyword>
<dbReference type="GO" id="GO:0005840">
    <property type="term" value="C:ribosome"/>
    <property type="evidence" value="ECO:0007669"/>
    <property type="project" value="UniProtKB-KW"/>
</dbReference>
<reference evidence="4" key="1">
    <citation type="submission" date="2023-07" db="EMBL/GenBank/DDBJ databases">
        <title>Sequencing the genomes of 1000 actinobacteria strains.</title>
        <authorList>
            <person name="Klenk H.-P."/>
        </authorList>
    </citation>
    <scope>NUCLEOTIDE SEQUENCE</scope>
    <source>
        <strain evidence="4">DSM 13988</strain>
    </source>
</reference>
<dbReference type="Gene3D" id="3.40.630.30">
    <property type="match status" value="1"/>
</dbReference>
<dbReference type="Proteomes" id="UP001247307">
    <property type="component" value="Unassembled WGS sequence"/>
</dbReference>
<dbReference type="RefSeq" id="WP_309850225.1">
    <property type="nucleotide sequence ID" value="NZ_BAAAIU010000041.1"/>
</dbReference>
<name>A0AAE3YH53_9MICC</name>
<comment type="caution">
    <text evidence="4">The sequence shown here is derived from an EMBL/GenBank/DDBJ whole genome shotgun (WGS) entry which is preliminary data.</text>
</comment>
<keyword evidence="4" id="KW-0689">Ribosomal protein</keyword>
<keyword evidence="1" id="KW-0808">Transferase</keyword>
<dbReference type="InterPro" id="IPR050680">
    <property type="entry name" value="YpeA/RimI_acetyltransf"/>
</dbReference>
<sequence length="169" mass="19022">MTQLLVREGTPEDIEPVLRAKLDIHRECYPFRGEEVFQLVERGIPQNVGFWEAGMGLGMRFHVALDGDAVVGMSGARPTSPEEPKAAELPAVELQMLYLHKDYRGRGAADLLLAAAIGRLPAHLWVLEGNARAIRFYEKHGFRLTGERETLDETWALKDELRMVRGEVN</sequence>
<gene>
    <name evidence="4" type="ORF">J2S35_000851</name>
</gene>
<accession>A0AAE3YH53</accession>
<feature type="domain" description="N-acetyltransferase" evidence="3">
    <location>
        <begin position="4"/>
        <end position="164"/>
    </location>
</feature>
<dbReference type="EMBL" id="JAVDUI010000001">
    <property type="protein sequence ID" value="MDR6891911.1"/>
    <property type="molecule type" value="Genomic_DNA"/>
</dbReference>
<dbReference type="Pfam" id="PF13508">
    <property type="entry name" value="Acetyltransf_7"/>
    <property type="match status" value="1"/>
</dbReference>
<dbReference type="InterPro" id="IPR000182">
    <property type="entry name" value="GNAT_dom"/>
</dbReference>
<organism evidence="4 5">
    <name type="scientific">Falsarthrobacter nasiphocae</name>
    <dbReference type="NCBI Taxonomy" id="189863"/>
    <lineage>
        <taxon>Bacteria</taxon>
        <taxon>Bacillati</taxon>
        <taxon>Actinomycetota</taxon>
        <taxon>Actinomycetes</taxon>
        <taxon>Micrococcales</taxon>
        <taxon>Micrococcaceae</taxon>
        <taxon>Falsarthrobacter</taxon>
    </lineage>
</organism>
<keyword evidence="2" id="KW-0012">Acyltransferase</keyword>
<dbReference type="InterPro" id="IPR016181">
    <property type="entry name" value="Acyl_CoA_acyltransferase"/>
</dbReference>
<dbReference type="PANTHER" id="PTHR43420">
    <property type="entry name" value="ACETYLTRANSFERASE"/>
    <property type="match status" value="1"/>
</dbReference>
<dbReference type="AlphaFoldDB" id="A0AAE3YH53"/>
<dbReference type="GO" id="GO:0016747">
    <property type="term" value="F:acyltransferase activity, transferring groups other than amino-acyl groups"/>
    <property type="evidence" value="ECO:0007669"/>
    <property type="project" value="InterPro"/>
</dbReference>
<evidence type="ECO:0000259" key="3">
    <source>
        <dbReference type="PROSITE" id="PS51186"/>
    </source>
</evidence>
<dbReference type="SUPFAM" id="SSF55729">
    <property type="entry name" value="Acyl-CoA N-acyltransferases (Nat)"/>
    <property type="match status" value="1"/>
</dbReference>
<evidence type="ECO:0000256" key="2">
    <source>
        <dbReference type="ARBA" id="ARBA00023315"/>
    </source>
</evidence>
<protein>
    <submittedName>
        <fullName evidence="4">Ribosomal protein S18 acetylase RimI-like enzyme</fullName>
    </submittedName>
</protein>
<evidence type="ECO:0000256" key="1">
    <source>
        <dbReference type="ARBA" id="ARBA00022679"/>
    </source>
</evidence>